<proteinExistence type="inferred from homology"/>
<dbReference type="Gene3D" id="3.40.50.300">
    <property type="entry name" value="P-loop containing nucleotide triphosphate hydrolases"/>
    <property type="match status" value="2"/>
</dbReference>
<comment type="caution">
    <text evidence="5">The sequence shown here is derived from an EMBL/GenBank/DDBJ whole genome shotgun (WGS) entry which is preliminary data.</text>
</comment>
<sequence length="439" mass="50078">MASRSEGRRSPDWDRPNMRVVLLGNSVSENSQVGNFILGRAAFDGETFPDVAERVTGRLKERHVMVINSPHLLQTNISDHKIKQTVRECVHLSDPGPHVIILLLKHKQCSAEYQECVEKVLHSFSERVFQHTMVLTMTESTQTNDILQKIIKKCLNRHFILQRNSSPDDLLQMFEDIMQMNDGHHLVCAEVSQHFKMATEKYSESVKLNLVVCGSDATLKSSISEQILQQADRRSDVELHRCQMSLVELPVLFNTQLSEEKMMHQIISCVSLCHPGVHVFLLIILDSPLTDEDKTEIEQIQNIFGSRVNKYLLILRVQHKDVSRQMNLVHPSATEMSIQTYGGRQFILEDSSQVPDLLQDVENMVQENRGSSYTTFMFLQAQLELEKNKHSAEIEEVRRSMMKTKSAGVTHGDADLRIVLLGKTEAFQGSVIKWHAVRV</sequence>
<keyword evidence="2" id="KW-0547">Nucleotide-binding</keyword>
<dbReference type="Proteomes" id="UP001187343">
    <property type="component" value="Unassembled WGS sequence"/>
</dbReference>
<dbReference type="FunFam" id="3.40.50.300:FF:002895">
    <property type="entry name" value="Si:dkeyp-52c3.7"/>
    <property type="match status" value="1"/>
</dbReference>
<dbReference type="PANTHER" id="PTHR10903">
    <property type="entry name" value="GTPASE, IMAP FAMILY MEMBER-RELATED"/>
    <property type="match status" value="1"/>
</dbReference>
<evidence type="ECO:0000256" key="2">
    <source>
        <dbReference type="ARBA" id="ARBA00022741"/>
    </source>
</evidence>
<dbReference type="InterPro" id="IPR027417">
    <property type="entry name" value="P-loop_NTPase"/>
</dbReference>
<dbReference type="PANTHER" id="PTHR10903:SF170">
    <property type="entry name" value="GTPASE IMAP FAMILY MEMBER 7"/>
    <property type="match status" value="1"/>
</dbReference>
<feature type="domain" description="AIG1-type G" evidence="4">
    <location>
        <begin position="220"/>
        <end position="388"/>
    </location>
</feature>
<gene>
    <name evidence="5" type="ORF">Q8A67_000089</name>
</gene>
<evidence type="ECO:0000256" key="1">
    <source>
        <dbReference type="ARBA" id="ARBA00008535"/>
    </source>
</evidence>
<organism evidence="5 6">
    <name type="scientific">Cirrhinus molitorella</name>
    <name type="common">mud carp</name>
    <dbReference type="NCBI Taxonomy" id="172907"/>
    <lineage>
        <taxon>Eukaryota</taxon>
        <taxon>Metazoa</taxon>
        <taxon>Chordata</taxon>
        <taxon>Craniata</taxon>
        <taxon>Vertebrata</taxon>
        <taxon>Euteleostomi</taxon>
        <taxon>Actinopterygii</taxon>
        <taxon>Neopterygii</taxon>
        <taxon>Teleostei</taxon>
        <taxon>Ostariophysi</taxon>
        <taxon>Cypriniformes</taxon>
        <taxon>Cyprinidae</taxon>
        <taxon>Labeoninae</taxon>
        <taxon>Labeonini</taxon>
        <taxon>Cirrhinus</taxon>
    </lineage>
</organism>
<accession>A0AA88TZV6</accession>
<feature type="domain" description="AIG1-type G" evidence="4">
    <location>
        <begin position="19"/>
        <end position="200"/>
    </location>
</feature>
<keyword evidence="3" id="KW-0342">GTP-binding</keyword>
<name>A0AA88TZV6_9TELE</name>
<protein>
    <recommendedName>
        <fullName evidence="4">AIG1-type G domain-containing protein</fullName>
    </recommendedName>
</protein>
<dbReference type="InterPro" id="IPR006703">
    <property type="entry name" value="G_AIG1"/>
</dbReference>
<comment type="similarity">
    <text evidence="1">Belongs to the TRAFAC class TrmE-Era-EngA-EngB-Septin-like GTPase superfamily. AIG1/Toc34/Toc159-like paraseptin GTPase family. IAN subfamily.</text>
</comment>
<dbReference type="EMBL" id="JAUYZG010000001">
    <property type="protein sequence ID" value="KAK2915715.1"/>
    <property type="molecule type" value="Genomic_DNA"/>
</dbReference>
<evidence type="ECO:0000259" key="4">
    <source>
        <dbReference type="Pfam" id="PF04548"/>
    </source>
</evidence>
<evidence type="ECO:0000256" key="3">
    <source>
        <dbReference type="ARBA" id="ARBA00023134"/>
    </source>
</evidence>
<evidence type="ECO:0000313" key="6">
    <source>
        <dbReference type="Proteomes" id="UP001187343"/>
    </source>
</evidence>
<reference evidence="5" key="1">
    <citation type="submission" date="2023-08" db="EMBL/GenBank/DDBJ databases">
        <title>Chromosome-level Genome Assembly of mud carp (Cirrhinus molitorella).</title>
        <authorList>
            <person name="Liu H."/>
        </authorList>
    </citation>
    <scope>NUCLEOTIDE SEQUENCE</scope>
    <source>
        <strain evidence="5">Prfri</strain>
        <tissue evidence="5">Muscle</tissue>
    </source>
</reference>
<dbReference type="InterPro" id="IPR045058">
    <property type="entry name" value="GIMA/IAN/Toc"/>
</dbReference>
<dbReference type="GO" id="GO:0005525">
    <property type="term" value="F:GTP binding"/>
    <property type="evidence" value="ECO:0007669"/>
    <property type="project" value="UniProtKB-KW"/>
</dbReference>
<evidence type="ECO:0000313" key="5">
    <source>
        <dbReference type="EMBL" id="KAK2915715.1"/>
    </source>
</evidence>
<dbReference type="AlphaFoldDB" id="A0AA88TZV6"/>
<dbReference type="Pfam" id="PF04548">
    <property type="entry name" value="AIG1"/>
    <property type="match status" value="2"/>
</dbReference>
<keyword evidence="6" id="KW-1185">Reference proteome</keyword>